<name>A0ABD5G489_BACFG</name>
<gene>
    <name evidence="2" type="ORF">BFGS077_004443</name>
</gene>
<evidence type="ECO:0000313" key="2">
    <source>
        <dbReference type="EMBL" id="MDT6979107.1"/>
    </source>
</evidence>
<protein>
    <submittedName>
        <fullName evidence="2">Uncharacterized protein</fullName>
    </submittedName>
</protein>
<dbReference type="AlphaFoldDB" id="A0ABD5G489"/>
<reference evidence="3" key="1">
    <citation type="submission" date="2023-07" db="EMBL/GenBank/DDBJ databases">
        <title>A gut symbiont ubiquitin homologue binds and inactivates peptidyl-prolyl isomerase to mediate the interbacterial arms race in the human gut.</title>
        <authorList>
            <person name="Jiang K."/>
            <person name="Li W."/>
            <person name="Tong M."/>
            <person name="Xu J."/>
            <person name="Chen Z."/>
            <person name="Yang Y."/>
            <person name="Zang Y."/>
            <person name="Jiao X."/>
            <person name="Liu C."/>
            <person name="Lim B."/>
            <person name="Jiang X."/>
            <person name="Wang J."/>
            <person name="Wu D."/>
            <person name="Wang M."/>
            <person name="Liu S.-J."/>
            <person name="Shao F."/>
            <person name="Gao X."/>
        </authorList>
    </citation>
    <scope>NUCLEOTIDE SEQUENCE [LARGE SCALE GENOMIC DNA]</scope>
    <source>
        <strain evidence="3">GS077</strain>
    </source>
</reference>
<dbReference type="Proteomes" id="UP001258434">
    <property type="component" value="Unassembled WGS sequence"/>
</dbReference>
<comment type="caution">
    <text evidence="2">The sequence shown here is derived from an EMBL/GenBank/DDBJ whole genome shotgun (WGS) entry which is preliminary data.</text>
</comment>
<proteinExistence type="predicted"/>
<accession>A0ABD5G489</accession>
<evidence type="ECO:0000256" key="1">
    <source>
        <dbReference type="SAM" id="MobiDB-lite"/>
    </source>
</evidence>
<reference evidence="2 3" key="2">
    <citation type="submission" date="2023-08" db="EMBL/GenBank/DDBJ databases">
        <authorList>
            <person name="Du M."/>
            <person name="Liu C."/>
            <person name="Liu S.-J."/>
        </authorList>
    </citation>
    <scope>NUCLEOTIDE SEQUENCE [LARGE SCALE GENOMIC DNA]</scope>
    <source>
        <strain evidence="2 3">GS077</strain>
    </source>
</reference>
<dbReference type="EMBL" id="JAVFHL010000002">
    <property type="protein sequence ID" value="MDT6979107.1"/>
    <property type="molecule type" value="Genomic_DNA"/>
</dbReference>
<feature type="region of interest" description="Disordered" evidence="1">
    <location>
        <begin position="1"/>
        <end position="29"/>
    </location>
</feature>
<sequence>MKKTKIDKKMKAKGRYNYKKTKRKKMARL</sequence>
<evidence type="ECO:0000313" key="3">
    <source>
        <dbReference type="Proteomes" id="UP001258434"/>
    </source>
</evidence>
<organism evidence="2 3">
    <name type="scientific">Bacteroides fragilis</name>
    <dbReference type="NCBI Taxonomy" id="817"/>
    <lineage>
        <taxon>Bacteria</taxon>
        <taxon>Pseudomonadati</taxon>
        <taxon>Bacteroidota</taxon>
        <taxon>Bacteroidia</taxon>
        <taxon>Bacteroidales</taxon>
        <taxon>Bacteroidaceae</taxon>
        <taxon>Bacteroides</taxon>
    </lineage>
</organism>